<organism evidence="4 5">
    <name type="scientific">Ciceribacter ferrooxidans</name>
    <dbReference type="NCBI Taxonomy" id="2509717"/>
    <lineage>
        <taxon>Bacteria</taxon>
        <taxon>Pseudomonadati</taxon>
        <taxon>Pseudomonadota</taxon>
        <taxon>Alphaproteobacteria</taxon>
        <taxon>Hyphomicrobiales</taxon>
        <taxon>Rhizobiaceae</taxon>
        <taxon>Ciceribacter</taxon>
    </lineage>
</organism>
<evidence type="ECO:0000313" key="5">
    <source>
        <dbReference type="Proteomes" id="UP000291088"/>
    </source>
</evidence>
<evidence type="ECO:0000313" key="4">
    <source>
        <dbReference type="EMBL" id="RYC27836.1"/>
    </source>
</evidence>
<evidence type="ECO:0000256" key="2">
    <source>
        <dbReference type="ARBA" id="ARBA00023002"/>
    </source>
</evidence>
<protein>
    <submittedName>
        <fullName evidence="4">Nitroreductase family protein</fullName>
    </submittedName>
</protein>
<gene>
    <name evidence="4" type="ORF">EUU22_00625</name>
</gene>
<dbReference type="EMBL" id="SDVB01000037">
    <property type="protein sequence ID" value="RYC27836.1"/>
    <property type="molecule type" value="Genomic_DNA"/>
</dbReference>
<comment type="similarity">
    <text evidence="1">Belongs to the nitroreductase family.</text>
</comment>
<reference evidence="4 5" key="1">
    <citation type="submission" date="2019-01" db="EMBL/GenBank/DDBJ databases">
        <authorList>
            <person name="Deng T."/>
        </authorList>
    </citation>
    <scope>NUCLEOTIDE SEQUENCE [LARGE SCALE GENOMIC DNA]</scope>
    <source>
        <strain evidence="4 5">F8825</strain>
    </source>
</reference>
<evidence type="ECO:0000259" key="3">
    <source>
        <dbReference type="Pfam" id="PF00881"/>
    </source>
</evidence>
<accession>A0A4Q2TX22</accession>
<keyword evidence="5" id="KW-1185">Reference proteome</keyword>
<dbReference type="SUPFAM" id="SSF55469">
    <property type="entry name" value="FMN-dependent nitroreductase-like"/>
    <property type="match status" value="1"/>
</dbReference>
<feature type="domain" description="Nitroreductase" evidence="3">
    <location>
        <begin position="15"/>
        <end position="190"/>
    </location>
</feature>
<dbReference type="Gene3D" id="3.40.109.10">
    <property type="entry name" value="NADH Oxidase"/>
    <property type="match status" value="1"/>
</dbReference>
<dbReference type="RefSeq" id="WP_129330195.1">
    <property type="nucleotide sequence ID" value="NZ_SDVB01000037.1"/>
</dbReference>
<comment type="caution">
    <text evidence="4">The sequence shown here is derived from an EMBL/GenBank/DDBJ whole genome shotgun (WGS) entry which is preliminary data.</text>
</comment>
<dbReference type="GO" id="GO:0016491">
    <property type="term" value="F:oxidoreductase activity"/>
    <property type="evidence" value="ECO:0007669"/>
    <property type="project" value="UniProtKB-KW"/>
</dbReference>
<evidence type="ECO:0000256" key="1">
    <source>
        <dbReference type="ARBA" id="ARBA00007118"/>
    </source>
</evidence>
<keyword evidence="2" id="KW-0560">Oxidoreductase</keyword>
<dbReference type="InterPro" id="IPR000415">
    <property type="entry name" value="Nitroreductase-like"/>
</dbReference>
<dbReference type="InterPro" id="IPR029479">
    <property type="entry name" value="Nitroreductase"/>
</dbReference>
<proteinExistence type="inferred from homology"/>
<dbReference type="PANTHER" id="PTHR43673:SF12">
    <property type="entry name" value="PROTEIN DRGA"/>
    <property type="match status" value="1"/>
</dbReference>
<name>A0A4Q2TX22_9HYPH</name>
<dbReference type="Pfam" id="PF00881">
    <property type="entry name" value="Nitroreductase"/>
    <property type="match status" value="1"/>
</dbReference>
<sequence length="211" mass="23205">MEPVNNRHRVLVDAIEKRISANYYDSSHILPDSELTEIIRLATLAPTAFNFQKWRFIAVRTPEAKRKLWEAASGQAKVLEASATFIICGQLPDHSVLAERLRPSVEAGFMPAATSEAWVQGADALYTGNARMQRDEAIRSATFGAATLMFAAAANNLATGAMVGFDPDKVVQEFGLGPNEVPVLLMTIGRALPDNWPQKPRRPLQEVLEFA</sequence>
<dbReference type="OrthoDB" id="9784375at2"/>
<dbReference type="AlphaFoldDB" id="A0A4Q2TX22"/>
<dbReference type="Proteomes" id="UP000291088">
    <property type="component" value="Unassembled WGS sequence"/>
</dbReference>
<dbReference type="PANTHER" id="PTHR43673">
    <property type="entry name" value="NAD(P)H NITROREDUCTASE YDGI-RELATED"/>
    <property type="match status" value="1"/>
</dbReference>